<dbReference type="PRINTS" id="PR00080">
    <property type="entry name" value="SDRFAMILY"/>
</dbReference>
<evidence type="ECO:0008006" key="4">
    <source>
        <dbReference type="Google" id="ProtNLM"/>
    </source>
</evidence>
<dbReference type="PANTHER" id="PTHR42879">
    <property type="entry name" value="3-OXOACYL-(ACYL-CARRIER-PROTEIN) REDUCTASE"/>
    <property type="match status" value="1"/>
</dbReference>
<evidence type="ECO:0000256" key="1">
    <source>
        <dbReference type="ARBA" id="ARBA00006484"/>
    </source>
</evidence>
<dbReference type="FunFam" id="3.40.50.720:FF:000173">
    <property type="entry name" value="3-oxoacyl-[acyl-carrier protein] reductase"/>
    <property type="match status" value="1"/>
</dbReference>
<dbReference type="EMBL" id="UINC01017873">
    <property type="protein sequence ID" value="SVA74584.1"/>
    <property type="molecule type" value="Genomic_DNA"/>
</dbReference>
<dbReference type="SUPFAM" id="SSF51735">
    <property type="entry name" value="NAD(P)-binding Rossmann-fold domains"/>
    <property type="match status" value="1"/>
</dbReference>
<dbReference type="InterPro" id="IPR036291">
    <property type="entry name" value="NAD(P)-bd_dom_sf"/>
</dbReference>
<dbReference type="CDD" id="cd05233">
    <property type="entry name" value="SDR_c"/>
    <property type="match status" value="1"/>
</dbReference>
<dbReference type="PANTHER" id="PTHR42879:SF2">
    <property type="entry name" value="3-OXOACYL-[ACYL-CARRIER-PROTEIN] REDUCTASE FABG"/>
    <property type="match status" value="1"/>
</dbReference>
<organism evidence="3">
    <name type="scientific">marine metagenome</name>
    <dbReference type="NCBI Taxonomy" id="408172"/>
    <lineage>
        <taxon>unclassified sequences</taxon>
        <taxon>metagenomes</taxon>
        <taxon>ecological metagenomes</taxon>
    </lineage>
</organism>
<dbReference type="AlphaFoldDB" id="A0A381YC65"/>
<dbReference type="Pfam" id="PF13561">
    <property type="entry name" value="adh_short_C2"/>
    <property type="match status" value="1"/>
</dbReference>
<dbReference type="InterPro" id="IPR050259">
    <property type="entry name" value="SDR"/>
</dbReference>
<name>A0A381YC65_9ZZZZ</name>
<gene>
    <name evidence="3" type="ORF">METZ01_LOCUS127438</name>
</gene>
<dbReference type="GO" id="GO:0016491">
    <property type="term" value="F:oxidoreductase activity"/>
    <property type="evidence" value="ECO:0007669"/>
    <property type="project" value="UniProtKB-KW"/>
</dbReference>
<reference evidence="3" key="1">
    <citation type="submission" date="2018-05" db="EMBL/GenBank/DDBJ databases">
        <authorList>
            <person name="Lanie J.A."/>
            <person name="Ng W.-L."/>
            <person name="Kazmierczak K.M."/>
            <person name="Andrzejewski T.M."/>
            <person name="Davidsen T.M."/>
            <person name="Wayne K.J."/>
            <person name="Tettelin H."/>
            <person name="Glass J.I."/>
            <person name="Rusch D."/>
            <person name="Podicherti R."/>
            <person name="Tsui H.-C.T."/>
            <person name="Winkler M.E."/>
        </authorList>
    </citation>
    <scope>NUCLEOTIDE SEQUENCE</scope>
</reference>
<evidence type="ECO:0000313" key="3">
    <source>
        <dbReference type="EMBL" id="SVA74584.1"/>
    </source>
</evidence>
<evidence type="ECO:0000256" key="2">
    <source>
        <dbReference type="ARBA" id="ARBA00023002"/>
    </source>
</evidence>
<dbReference type="Gene3D" id="3.40.50.720">
    <property type="entry name" value="NAD(P)-binding Rossmann-like Domain"/>
    <property type="match status" value="1"/>
</dbReference>
<protein>
    <recommendedName>
        <fullName evidence="4">3-oxoacyl-ACP reductase</fullName>
    </recommendedName>
</protein>
<proteinExistence type="inferred from homology"/>
<comment type="similarity">
    <text evidence="1">Belongs to the short-chain dehydrogenases/reductases (SDR) family.</text>
</comment>
<keyword evidence="2" id="KW-0560">Oxidoreductase</keyword>
<accession>A0A381YC65</accession>
<dbReference type="PRINTS" id="PR00081">
    <property type="entry name" value="GDHRDH"/>
</dbReference>
<dbReference type="InterPro" id="IPR002347">
    <property type="entry name" value="SDR_fam"/>
</dbReference>
<sequence length="254" mass="27079">MAMIDFSGRTILVTGGSRGIGAATVRQMVVHGGKVVIHFGSNQDAADALVQEVGETSVHLCQADLTSEYETERLWDDAVSWQGRVDVLVNNAGIYERSPLGLDLDTWLSDWQRTLRINLLAAAQLCRRAVEHFRETGGGILINVSSRSGKRGDNIDHLHYGASKAGMLALNRTIARDCARDSILAYGIAPGFVLTDMVKRVVAEKGLDAMAALYPTGRVATPEEVANVITFLASGAAPQATGNTIDLSGAAEVS</sequence>